<dbReference type="PROSITE" id="PS50943">
    <property type="entry name" value="HTH_CROC1"/>
    <property type="match status" value="1"/>
</dbReference>
<protein>
    <submittedName>
        <fullName evidence="2">Helix-turn-helix transcriptional regulator</fullName>
    </submittedName>
</protein>
<organism evidence="2 3">
    <name type="scientific">Cryptosporangium minutisporangium</name>
    <dbReference type="NCBI Taxonomy" id="113569"/>
    <lineage>
        <taxon>Bacteria</taxon>
        <taxon>Bacillati</taxon>
        <taxon>Actinomycetota</taxon>
        <taxon>Actinomycetes</taxon>
        <taxon>Cryptosporangiales</taxon>
        <taxon>Cryptosporangiaceae</taxon>
        <taxon>Cryptosporangium</taxon>
    </lineage>
</organism>
<dbReference type="InterPro" id="IPR043917">
    <property type="entry name" value="DUF5753"/>
</dbReference>
<evidence type="ECO:0000313" key="3">
    <source>
        <dbReference type="Proteomes" id="UP001501676"/>
    </source>
</evidence>
<dbReference type="EMBL" id="BAAAYN010000054">
    <property type="protein sequence ID" value="GAA3396208.1"/>
    <property type="molecule type" value="Genomic_DNA"/>
</dbReference>
<comment type="caution">
    <text evidence="2">The sequence shown here is derived from an EMBL/GenBank/DDBJ whole genome shotgun (WGS) entry which is preliminary data.</text>
</comment>
<dbReference type="Proteomes" id="UP001501676">
    <property type="component" value="Unassembled WGS sequence"/>
</dbReference>
<evidence type="ECO:0000313" key="2">
    <source>
        <dbReference type="EMBL" id="GAA3396208.1"/>
    </source>
</evidence>
<dbReference type="CDD" id="cd00093">
    <property type="entry name" value="HTH_XRE"/>
    <property type="match status" value="1"/>
</dbReference>
<keyword evidence="3" id="KW-1185">Reference proteome</keyword>
<dbReference type="RefSeq" id="WP_345732769.1">
    <property type="nucleotide sequence ID" value="NZ_BAAAYN010000054.1"/>
</dbReference>
<dbReference type="InterPro" id="IPR001387">
    <property type="entry name" value="Cro/C1-type_HTH"/>
</dbReference>
<feature type="domain" description="HTH cro/C1-type" evidence="1">
    <location>
        <begin position="17"/>
        <end position="47"/>
    </location>
</feature>
<evidence type="ECO:0000259" key="1">
    <source>
        <dbReference type="PROSITE" id="PS50943"/>
    </source>
</evidence>
<accession>A0ABP6T9X8</accession>
<dbReference type="Pfam" id="PF13560">
    <property type="entry name" value="HTH_31"/>
    <property type="match status" value="1"/>
</dbReference>
<dbReference type="Pfam" id="PF19054">
    <property type="entry name" value="DUF5753"/>
    <property type="match status" value="1"/>
</dbReference>
<dbReference type="InterPro" id="IPR010982">
    <property type="entry name" value="Lambda_DNA-bd_dom_sf"/>
</dbReference>
<dbReference type="Gene3D" id="1.10.260.40">
    <property type="entry name" value="lambda repressor-like DNA-binding domains"/>
    <property type="match status" value="1"/>
</dbReference>
<reference evidence="3" key="1">
    <citation type="journal article" date="2019" name="Int. J. Syst. Evol. Microbiol.">
        <title>The Global Catalogue of Microorganisms (GCM) 10K type strain sequencing project: providing services to taxonomists for standard genome sequencing and annotation.</title>
        <authorList>
            <consortium name="The Broad Institute Genomics Platform"/>
            <consortium name="The Broad Institute Genome Sequencing Center for Infectious Disease"/>
            <person name="Wu L."/>
            <person name="Ma J."/>
        </authorList>
    </citation>
    <scope>NUCLEOTIDE SEQUENCE [LARGE SCALE GENOMIC DNA]</scope>
    <source>
        <strain evidence="3">JCM 9458</strain>
    </source>
</reference>
<dbReference type="SUPFAM" id="SSF47413">
    <property type="entry name" value="lambda repressor-like DNA-binding domains"/>
    <property type="match status" value="1"/>
</dbReference>
<proteinExistence type="predicted"/>
<gene>
    <name evidence="2" type="ORF">GCM10020369_72060</name>
</gene>
<sequence length="308" mass="34933">MARTSPTVRRRRLGQELRSLREMNGMTAEQVAKELDWSPSKVSRIETTAIKVGTVAPRLVDDAVDVEQGTVDLRALLDVYGVVDKARRDGLLELGRESRETAWWMRVQDRTPVRGFKDFIGFEAEARRIRTYEPSIVPGLLQTEDYARAMLRVMRTADVDLDEAVKQRLERQQILVRSDDPVFYTALIDEAALRRPIGGKIRVTVMRDQIDKLLELSDVENIEILVVPFEAGGHPGMGGAFTVLDLPHPDDPNIVYVEAITDAMLLSDDKSVRYYNDVLDGVRSEAWGFDRSAEFLRALRDEYAAKVR</sequence>
<name>A0ABP6T9X8_9ACTN</name>